<dbReference type="Proteomes" id="UP000233837">
    <property type="component" value="Unassembled WGS sequence"/>
</dbReference>
<evidence type="ECO:0000313" key="1">
    <source>
        <dbReference type="EMBL" id="PKU74792.1"/>
    </source>
</evidence>
<name>A0A2I0WGM4_9ASPA</name>
<dbReference type="AlphaFoldDB" id="A0A2I0WGM4"/>
<evidence type="ECO:0000313" key="2">
    <source>
        <dbReference type="Proteomes" id="UP000233837"/>
    </source>
</evidence>
<reference evidence="1 2" key="1">
    <citation type="journal article" date="2016" name="Sci. Rep.">
        <title>The Dendrobium catenatum Lindl. genome sequence provides insights into polysaccharide synthase, floral development and adaptive evolution.</title>
        <authorList>
            <person name="Zhang G.Q."/>
            <person name="Xu Q."/>
            <person name="Bian C."/>
            <person name="Tsai W.C."/>
            <person name="Yeh C.M."/>
            <person name="Liu K.W."/>
            <person name="Yoshida K."/>
            <person name="Zhang L.S."/>
            <person name="Chang S.B."/>
            <person name="Chen F."/>
            <person name="Shi Y."/>
            <person name="Su Y.Y."/>
            <person name="Zhang Y.Q."/>
            <person name="Chen L.J."/>
            <person name="Yin Y."/>
            <person name="Lin M."/>
            <person name="Huang H."/>
            <person name="Deng H."/>
            <person name="Wang Z.W."/>
            <person name="Zhu S.L."/>
            <person name="Zhao X."/>
            <person name="Deng C."/>
            <person name="Niu S.C."/>
            <person name="Huang J."/>
            <person name="Wang M."/>
            <person name="Liu G.H."/>
            <person name="Yang H.J."/>
            <person name="Xiao X.J."/>
            <person name="Hsiao Y.Y."/>
            <person name="Wu W.L."/>
            <person name="Chen Y.Y."/>
            <person name="Mitsuda N."/>
            <person name="Ohme-Takagi M."/>
            <person name="Luo Y.B."/>
            <person name="Van de Peer Y."/>
            <person name="Liu Z.J."/>
        </authorList>
    </citation>
    <scope>NUCLEOTIDE SEQUENCE [LARGE SCALE GENOMIC DNA]</scope>
    <source>
        <tissue evidence="1">The whole plant</tissue>
    </source>
</reference>
<protein>
    <submittedName>
        <fullName evidence="1">Uncharacterized protein</fullName>
    </submittedName>
</protein>
<gene>
    <name evidence="1" type="ORF">MA16_Dca004983</name>
</gene>
<keyword evidence="2" id="KW-1185">Reference proteome</keyword>
<dbReference type="EMBL" id="KZ502668">
    <property type="protein sequence ID" value="PKU74792.1"/>
    <property type="molecule type" value="Genomic_DNA"/>
</dbReference>
<reference evidence="1 2" key="2">
    <citation type="journal article" date="2017" name="Nature">
        <title>The Apostasia genome and the evolution of orchids.</title>
        <authorList>
            <person name="Zhang G.Q."/>
            <person name="Liu K.W."/>
            <person name="Li Z."/>
            <person name="Lohaus R."/>
            <person name="Hsiao Y.Y."/>
            <person name="Niu S.C."/>
            <person name="Wang J.Y."/>
            <person name="Lin Y.C."/>
            <person name="Xu Q."/>
            <person name="Chen L.J."/>
            <person name="Yoshida K."/>
            <person name="Fujiwara S."/>
            <person name="Wang Z.W."/>
            <person name="Zhang Y.Q."/>
            <person name="Mitsuda N."/>
            <person name="Wang M."/>
            <person name="Liu G.H."/>
            <person name="Pecoraro L."/>
            <person name="Huang H.X."/>
            <person name="Xiao X.J."/>
            <person name="Lin M."/>
            <person name="Wu X.Y."/>
            <person name="Wu W.L."/>
            <person name="Chen Y.Y."/>
            <person name="Chang S.B."/>
            <person name="Sakamoto S."/>
            <person name="Ohme-Takagi M."/>
            <person name="Yagi M."/>
            <person name="Zeng S.J."/>
            <person name="Shen C.Y."/>
            <person name="Yeh C.M."/>
            <person name="Luo Y.B."/>
            <person name="Tsai W.C."/>
            <person name="Van de Peer Y."/>
            <person name="Liu Z.J."/>
        </authorList>
    </citation>
    <scope>NUCLEOTIDE SEQUENCE [LARGE SCALE GENOMIC DNA]</scope>
    <source>
        <tissue evidence="1">The whole plant</tissue>
    </source>
</reference>
<proteinExistence type="predicted"/>
<accession>A0A2I0WGM4</accession>
<organism evidence="1 2">
    <name type="scientific">Dendrobium catenatum</name>
    <dbReference type="NCBI Taxonomy" id="906689"/>
    <lineage>
        <taxon>Eukaryota</taxon>
        <taxon>Viridiplantae</taxon>
        <taxon>Streptophyta</taxon>
        <taxon>Embryophyta</taxon>
        <taxon>Tracheophyta</taxon>
        <taxon>Spermatophyta</taxon>
        <taxon>Magnoliopsida</taxon>
        <taxon>Liliopsida</taxon>
        <taxon>Asparagales</taxon>
        <taxon>Orchidaceae</taxon>
        <taxon>Epidendroideae</taxon>
        <taxon>Malaxideae</taxon>
        <taxon>Dendrobiinae</taxon>
        <taxon>Dendrobium</taxon>
    </lineage>
</organism>
<sequence>MLVATPAMVEVVITTNAATTSSSNTRMWKVASKLGKLHLAFHKKLHPLLLELSARFHRILDGAVSGVTDGRLSEVEEVGAGGNSSEEAFLFIDMLVRCF</sequence>